<accession>A0A927CL79</accession>
<evidence type="ECO:0008006" key="4">
    <source>
        <dbReference type="Google" id="ProtNLM"/>
    </source>
</evidence>
<keyword evidence="1" id="KW-0645">Protease</keyword>
<keyword evidence="1" id="KW-0720">Serine protease</keyword>
<sequence>MATFLEALQHKTKIAPALLKQAGVSAIGVGYASPDRPSRGAAVTVYMQKAMPTTALSGTVKALTGGGIPIRIIRSEPFRRHAEAAPSPLLVHQKKGRLSQSRIRPVPAGASIGTFGPPTTGTGGLVVTKNGALYLLSNNHVLVKANSPAYSETVQPGPADGGEKGVGRIGQAFEYVPLNPGGVNFMDAAIASPLKESLLNPRYLVSGTGRLATVPGYLNSFGIGEQFVKFGRTTGFASGTVESINVDVEIGPYGELNNAVLLFRNQTVIAGQAAVSLPGDSGGVWLRQSDRYAAALNFAGSGNRSISTPIAAVMQAFGVQVAVPAAGRAFKRGKAKGAVGSANYRFTRTLTTKQRKQVRVVRVKRRRRGPK</sequence>
<evidence type="ECO:0000313" key="2">
    <source>
        <dbReference type="EMBL" id="MBD2867911.1"/>
    </source>
</evidence>
<dbReference type="AlphaFoldDB" id="A0A927CL79"/>
<comment type="caution">
    <text evidence="2">The sequence shown here is derived from an EMBL/GenBank/DDBJ whole genome shotgun (WGS) entry which is preliminary data.</text>
</comment>
<dbReference type="GO" id="GO:0008236">
    <property type="term" value="F:serine-type peptidase activity"/>
    <property type="evidence" value="ECO:0007669"/>
    <property type="project" value="UniProtKB-KW"/>
</dbReference>
<keyword evidence="1" id="KW-0378">Hydrolase</keyword>
<dbReference type="Proteomes" id="UP000632125">
    <property type="component" value="Unassembled WGS sequence"/>
</dbReference>
<name>A0A927CL79_9BACL</name>
<dbReference type="InterPro" id="IPR043504">
    <property type="entry name" value="Peptidase_S1_PA_chymotrypsin"/>
</dbReference>
<evidence type="ECO:0000313" key="3">
    <source>
        <dbReference type="Proteomes" id="UP000632125"/>
    </source>
</evidence>
<gene>
    <name evidence="2" type="ORF">IDH41_04915</name>
</gene>
<dbReference type="Gene3D" id="2.40.10.10">
    <property type="entry name" value="Trypsin-like serine proteases"/>
    <property type="match status" value="1"/>
</dbReference>
<dbReference type="RefSeq" id="WP_190858832.1">
    <property type="nucleotide sequence ID" value="NZ_JACXIY010000006.1"/>
</dbReference>
<organism evidence="2 3">
    <name type="scientific">Paenibacillus arenilitoris</name>
    <dbReference type="NCBI Taxonomy" id="2772299"/>
    <lineage>
        <taxon>Bacteria</taxon>
        <taxon>Bacillati</taxon>
        <taxon>Bacillota</taxon>
        <taxon>Bacilli</taxon>
        <taxon>Bacillales</taxon>
        <taxon>Paenibacillaceae</taxon>
        <taxon>Paenibacillus</taxon>
    </lineage>
</organism>
<evidence type="ECO:0000256" key="1">
    <source>
        <dbReference type="ARBA" id="ARBA00022825"/>
    </source>
</evidence>
<proteinExistence type="predicted"/>
<keyword evidence="3" id="KW-1185">Reference proteome</keyword>
<dbReference type="EMBL" id="JACXIY010000006">
    <property type="protein sequence ID" value="MBD2867911.1"/>
    <property type="molecule type" value="Genomic_DNA"/>
</dbReference>
<dbReference type="SUPFAM" id="SSF50494">
    <property type="entry name" value="Trypsin-like serine proteases"/>
    <property type="match status" value="1"/>
</dbReference>
<protein>
    <recommendedName>
        <fullName evidence="4">Serine protease</fullName>
    </recommendedName>
</protein>
<dbReference type="InterPro" id="IPR009003">
    <property type="entry name" value="Peptidase_S1_PA"/>
</dbReference>
<reference evidence="2" key="1">
    <citation type="submission" date="2020-09" db="EMBL/GenBank/DDBJ databases">
        <title>A novel bacterium of genus Paenibacillus, isolated from South China Sea.</title>
        <authorList>
            <person name="Huang H."/>
            <person name="Mo K."/>
            <person name="Hu Y."/>
        </authorList>
    </citation>
    <scope>NUCLEOTIDE SEQUENCE</scope>
    <source>
        <strain evidence="2">IB182493</strain>
    </source>
</reference>